<evidence type="ECO:0000313" key="3">
    <source>
        <dbReference type="EMBL" id="GAA0219164.1"/>
    </source>
</evidence>
<protein>
    <submittedName>
        <fullName evidence="3">Type VII secretion protein EccE</fullName>
    </submittedName>
</protein>
<keyword evidence="1" id="KW-0472">Membrane</keyword>
<feature type="transmembrane region" description="Helical" evidence="1">
    <location>
        <begin position="47"/>
        <end position="64"/>
    </location>
</feature>
<dbReference type="Proteomes" id="UP001500416">
    <property type="component" value="Unassembled WGS sequence"/>
</dbReference>
<feature type="domain" description="Type VII secretion system protein EccE" evidence="2">
    <location>
        <begin position="183"/>
        <end position="261"/>
    </location>
</feature>
<dbReference type="InterPro" id="IPR050051">
    <property type="entry name" value="EccE_dom"/>
</dbReference>
<proteinExistence type="predicted"/>
<accession>A0ABN0TDT2</accession>
<name>A0ABN0TDT2_9PSEU</name>
<evidence type="ECO:0000256" key="1">
    <source>
        <dbReference type="SAM" id="Phobius"/>
    </source>
</evidence>
<dbReference type="Pfam" id="PF11203">
    <property type="entry name" value="EccE"/>
    <property type="match status" value="1"/>
</dbReference>
<evidence type="ECO:0000259" key="2">
    <source>
        <dbReference type="Pfam" id="PF11203"/>
    </source>
</evidence>
<reference evidence="3 4" key="1">
    <citation type="journal article" date="2019" name="Int. J. Syst. Evol. Microbiol.">
        <title>The Global Catalogue of Microorganisms (GCM) 10K type strain sequencing project: providing services to taxonomists for standard genome sequencing and annotation.</title>
        <authorList>
            <consortium name="The Broad Institute Genomics Platform"/>
            <consortium name="The Broad Institute Genome Sequencing Center for Infectious Disease"/>
            <person name="Wu L."/>
            <person name="Ma J."/>
        </authorList>
    </citation>
    <scope>NUCLEOTIDE SEQUENCE [LARGE SCALE GENOMIC DNA]</scope>
    <source>
        <strain evidence="3 4">JCM 3380</strain>
    </source>
</reference>
<keyword evidence="1" id="KW-0812">Transmembrane</keyword>
<evidence type="ECO:0000313" key="4">
    <source>
        <dbReference type="Proteomes" id="UP001500416"/>
    </source>
</evidence>
<comment type="caution">
    <text evidence="3">The sequence shown here is derived from an EMBL/GenBank/DDBJ whole genome shotgun (WGS) entry which is preliminary data.</text>
</comment>
<gene>
    <name evidence="3" type="primary">eccE_1</name>
    <name evidence="3" type="ORF">GCM10010492_16370</name>
</gene>
<keyword evidence="1" id="KW-1133">Transmembrane helix</keyword>
<dbReference type="EMBL" id="BAAABU010000003">
    <property type="protein sequence ID" value="GAA0219164.1"/>
    <property type="molecule type" value="Genomic_DNA"/>
</dbReference>
<keyword evidence="4" id="KW-1185">Reference proteome</keyword>
<dbReference type="RefSeq" id="WP_343933043.1">
    <property type="nucleotide sequence ID" value="NZ_BAAABU010000003.1"/>
</dbReference>
<organism evidence="3 4">
    <name type="scientific">Saccharothrix mutabilis subsp. mutabilis</name>
    <dbReference type="NCBI Taxonomy" id="66855"/>
    <lineage>
        <taxon>Bacteria</taxon>
        <taxon>Bacillati</taxon>
        <taxon>Actinomycetota</taxon>
        <taxon>Actinomycetes</taxon>
        <taxon>Pseudonocardiales</taxon>
        <taxon>Pseudonocardiaceae</taxon>
        <taxon>Saccharothrix</taxon>
    </lineage>
</organism>
<sequence>MGLPPVTPVPPPPRSRRALGPLRPPQLLCWQLAVVAVMAVLDQPWPVFTAVVVAALAVVVLTAVRRRGRWLWEWAVLGLAFLRRHRSPHREPEHPQPGRALIELLVPGATGVETDLGDERVFLISAAPGVTAVLRPAARRDLTRAVPSPEALLPDTGEEFAVRFVHHAGTDRSRPPRVWVALQALRTVEAHREDDVRRALGNAVRRVRRKLRRDGVEVDALTEVETVATVSALAHLTGGRTRVREQWRLWWSGPVAQAAFRLDGWDRLPPSVAPQLLRWLLTAVPQAAVTVSVTARTGQGPEAVVRVAAADPRALDGAAGQVARLARERGIVLERLDGRHRDGLAATLPLGVTR</sequence>